<dbReference type="RefSeq" id="WP_378551154.1">
    <property type="nucleotide sequence ID" value="NZ_JBHSBA010000006.1"/>
</dbReference>
<dbReference type="Pfam" id="PF13649">
    <property type="entry name" value="Methyltransf_25"/>
    <property type="match status" value="1"/>
</dbReference>
<reference evidence="7" key="1">
    <citation type="journal article" date="2019" name="Int. J. Syst. Evol. Microbiol.">
        <title>The Global Catalogue of Microorganisms (GCM) 10K type strain sequencing project: providing services to taxonomists for standard genome sequencing and annotation.</title>
        <authorList>
            <consortium name="The Broad Institute Genomics Platform"/>
            <consortium name="The Broad Institute Genome Sequencing Center for Infectious Disease"/>
            <person name="Wu L."/>
            <person name="Ma J."/>
        </authorList>
    </citation>
    <scope>NUCLEOTIDE SEQUENCE [LARGE SCALE GENOMIC DNA]</scope>
    <source>
        <strain evidence="7">CGMCC 4.7204</strain>
    </source>
</reference>
<evidence type="ECO:0000313" key="6">
    <source>
        <dbReference type="EMBL" id="MFC4126179.1"/>
    </source>
</evidence>
<organism evidence="6 7">
    <name type="scientific">Nocardia rhizosphaerae</name>
    <dbReference type="NCBI Taxonomy" id="1691571"/>
    <lineage>
        <taxon>Bacteria</taxon>
        <taxon>Bacillati</taxon>
        <taxon>Actinomycetota</taxon>
        <taxon>Actinomycetes</taxon>
        <taxon>Mycobacteriales</taxon>
        <taxon>Nocardiaceae</taxon>
        <taxon>Nocardia</taxon>
    </lineage>
</organism>
<evidence type="ECO:0000256" key="2">
    <source>
        <dbReference type="ARBA" id="ARBA00022679"/>
    </source>
</evidence>
<accession>A0ABV8L7E8</accession>
<dbReference type="PANTHER" id="PTHR43464:SF19">
    <property type="entry name" value="UBIQUINONE BIOSYNTHESIS O-METHYLTRANSFERASE, MITOCHONDRIAL"/>
    <property type="match status" value="1"/>
</dbReference>
<evidence type="ECO:0000256" key="1">
    <source>
        <dbReference type="ARBA" id="ARBA00022603"/>
    </source>
</evidence>
<keyword evidence="2 6" id="KW-0808">Transferase</keyword>
<protein>
    <submittedName>
        <fullName evidence="6">Class I SAM-dependent methyltransferase</fullName>
        <ecNumber evidence="6">2.1.1.-</ecNumber>
    </submittedName>
</protein>
<dbReference type="PANTHER" id="PTHR43464">
    <property type="entry name" value="METHYLTRANSFERASE"/>
    <property type="match status" value="1"/>
</dbReference>
<evidence type="ECO:0000256" key="4">
    <source>
        <dbReference type="SAM" id="MobiDB-lite"/>
    </source>
</evidence>
<keyword evidence="1 6" id="KW-0489">Methyltransferase</keyword>
<comment type="caution">
    <text evidence="6">The sequence shown here is derived from an EMBL/GenBank/DDBJ whole genome shotgun (WGS) entry which is preliminary data.</text>
</comment>
<evidence type="ECO:0000313" key="7">
    <source>
        <dbReference type="Proteomes" id="UP001595767"/>
    </source>
</evidence>
<evidence type="ECO:0000256" key="3">
    <source>
        <dbReference type="ARBA" id="ARBA00022691"/>
    </source>
</evidence>
<feature type="compositionally biased region" description="Basic and acidic residues" evidence="4">
    <location>
        <begin position="217"/>
        <end position="230"/>
    </location>
</feature>
<keyword evidence="7" id="KW-1185">Reference proteome</keyword>
<dbReference type="Proteomes" id="UP001595767">
    <property type="component" value="Unassembled WGS sequence"/>
</dbReference>
<dbReference type="GO" id="GO:0032259">
    <property type="term" value="P:methylation"/>
    <property type="evidence" value="ECO:0007669"/>
    <property type="project" value="UniProtKB-KW"/>
</dbReference>
<dbReference type="CDD" id="cd02440">
    <property type="entry name" value="AdoMet_MTases"/>
    <property type="match status" value="1"/>
</dbReference>
<feature type="region of interest" description="Disordered" evidence="4">
    <location>
        <begin position="1"/>
        <end position="31"/>
    </location>
</feature>
<evidence type="ECO:0000259" key="5">
    <source>
        <dbReference type="Pfam" id="PF13649"/>
    </source>
</evidence>
<proteinExistence type="predicted"/>
<sequence length="230" mass="24848">MPEELTATGTEPQPATHAHGAGRPGTDGDPATFWENFYREREQIWTGNANKTLVREVTGLTPGTALDLGCGEGGDAIWLATEGWQVTAVDISATAMERGARHAADAGVRISWERHDLDESFPEGTFDLVSAQFLHSPVERPDERQAILRKAAAAVAPGGALVIGSHAHWPTWVTTPPHDVSFPTIEQMLDELDLGPEWRVETAELVTSPSTSPDGVEGERADSVLRLRRG</sequence>
<dbReference type="InterPro" id="IPR029063">
    <property type="entry name" value="SAM-dependent_MTases_sf"/>
</dbReference>
<dbReference type="Gene3D" id="3.40.50.150">
    <property type="entry name" value="Vaccinia Virus protein VP39"/>
    <property type="match status" value="1"/>
</dbReference>
<dbReference type="GO" id="GO:0008168">
    <property type="term" value="F:methyltransferase activity"/>
    <property type="evidence" value="ECO:0007669"/>
    <property type="project" value="UniProtKB-KW"/>
</dbReference>
<gene>
    <name evidence="6" type="ORF">ACFOW8_14680</name>
</gene>
<name>A0ABV8L7E8_9NOCA</name>
<dbReference type="EC" id="2.1.1.-" evidence="6"/>
<dbReference type="SUPFAM" id="SSF53335">
    <property type="entry name" value="S-adenosyl-L-methionine-dependent methyltransferases"/>
    <property type="match status" value="1"/>
</dbReference>
<feature type="region of interest" description="Disordered" evidence="4">
    <location>
        <begin position="205"/>
        <end position="230"/>
    </location>
</feature>
<dbReference type="InterPro" id="IPR041698">
    <property type="entry name" value="Methyltransf_25"/>
</dbReference>
<dbReference type="EMBL" id="JBHSBA010000006">
    <property type="protein sequence ID" value="MFC4126179.1"/>
    <property type="molecule type" value="Genomic_DNA"/>
</dbReference>
<feature type="domain" description="Methyltransferase" evidence="5">
    <location>
        <begin position="66"/>
        <end position="159"/>
    </location>
</feature>
<keyword evidence="3" id="KW-0949">S-adenosyl-L-methionine</keyword>